<keyword evidence="7" id="KW-0443">Lipid metabolism</keyword>
<dbReference type="Proteomes" id="UP001530377">
    <property type="component" value="Unassembled WGS sequence"/>
</dbReference>
<evidence type="ECO:0000313" key="10">
    <source>
        <dbReference type="EMBL" id="KAL3826914.1"/>
    </source>
</evidence>
<feature type="compositionally biased region" description="Basic residues" evidence="8">
    <location>
        <begin position="1"/>
        <end position="17"/>
    </location>
</feature>
<dbReference type="AlphaFoldDB" id="A0ABD3SQM3"/>
<evidence type="ECO:0000256" key="1">
    <source>
        <dbReference type="ARBA" id="ARBA00004229"/>
    </source>
</evidence>
<dbReference type="GO" id="GO:0016042">
    <property type="term" value="P:lipid catabolic process"/>
    <property type="evidence" value="ECO:0007669"/>
    <property type="project" value="UniProtKB-KW"/>
</dbReference>
<dbReference type="SUPFAM" id="SSF53474">
    <property type="entry name" value="alpha/beta-Hydrolases"/>
    <property type="match status" value="1"/>
</dbReference>
<proteinExistence type="predicted"/>
<keyword evidence="2" id="KW-0150">Chloroplast</keyword>
<accession>A0ABD3SQM3</accession>
<evidence type="ECO:0000256" key="3">
    <source>
        <dbReference type="ARBA" id="ARBA00022640"/>
    </source>
</evidence>
<reference evidence="10 11" key="1">
    <citation type="submission" date="2024-10" db="EMBL/GenBank/DDBJ databases">
        <title>Updated reference genomes for cyclostephanoid diatoms.</title>
        <authorList>
            <person name="Roberts W.R."/>
            <person name="Alverson A.J."/>
        </authorList>
    </citation>
    <scope>NUCLEOTIDE SEQUENCE [LARGE SCALE GENOMIC DNA]</scope>
    <source>
        <strain evidence="10 11">AJA228-03</strain>
    </source>
</reference>
<keyword evidence="5" id="KW-0809">Transit peptide</keyword>
<dbReference type="GO" id="GO:0009507">
    <property type="term" value="C:chloroplast"/>
    <property type="evidence" value="ECO:0007669"/>
    <property type="project" value="UniProtKB-SubCell"/>
</dbReference>
<sequence length="564" mass="60883">MRFLKGVRSKKFLKSKRGNSSAPVVDESNSPSFVAHASSFEGNPHHPPHMDDEIDATEVGPANNRPGSYVPSSHRSRRDDTSRTATAAAAAASRRPLHLGSFNFDDPPACRNVDRATRTTFPDLHREANDMMYLSNLTYVLIGARRIARENNNDDGGDASAGHGALECILAGGVTKRGGGEEGEGRKSRDGGNGTLFDWMRNWDGCLGGGFSFDELFCGGDLGAVFDGGRETTGGKDEVSSSMIFAIGDPKHAEGLGYAIEVNNVMERVTVIFMVRENGGARFVSEYGIAHVRAPDPRTFDGAEFGNSHIDVGVHRGVYEYLLGGGDGNTSKYTEITKIVEEVMHGTPAHKNYKLYVTGHSLGGALATLFGFYVASSSVVPFPVTVVSVASPRVGNIAFARTFAEMESQGKIRHLRIANYGDPVTLGPIIGSKLALALSDKSIGPLEYTKLMVAGQCEGEEEEIYYDTGIKMKLLNNVPATNRRKYHLSYSGSSIIARDKKPVAIDEGDMAELEQTTAPLSELQIVSNHYSKSYSDRLALVESDCKGLSLNTVYREKALGFCLG</sequence>
<evidence type="ECO:0000256" key="8">
    <source>
        <dbReference type="SAM" id="MobiDB-lite"/>
    </source>
</evidence>
<evidence type="ECO:0000256" key="4">
    <source>
        <dbReference type="ARBA" id="ARBA00022801"/>
    </source>
</evidence>
<dbReference type="InterPro" id="IPR029058">
    <property type="entry name" value="AB_hydrolase_fold"/>
</dbReference>
<comment type="subcellular location">
    <subcellularLocation>
        <location evidence="1">Plastid</location>
        <location evidence="1">Chloroplast</location>
    </subcellularLocation>
</comment>
<name>A0ABD3SQM3_9STRA</name>
<keyword evidence="4" id="KW-0378">Hydrolase</keyword>
<evidence type="ECO:0000256" key="5">
    <source>
        <dbReference type="ARBA" id="ARBA00022946"/>
    </source>
</evidence>
<evidence type="ECO:0000256" key="6">
    <source>
        <dbReference type="ARBA" id="ARBA00022963"/>
    </source>
</evidence>
<evidence type="ECO:0000259" key="9">
    <source>
        <dbReference type="Pfam" id="PF01764"/>
    </source>
</evidence>
<gene>
    <name evidence="10" type="ORF">ACHAXA_005994</name>
</gene>
<evidence type="ECO:0000256" key="7">
    <source>
        <dbReference type="ARBA" id="ARBA00023098"/>
    </source>
</evidence>
<dbReference type="InterPro" id="IPR002921">
    <property type="entry name" value="Fungal_lipase-type"/>
</dbReference>
<dbReference type="EMBL" id="JALLPB020000011">
    <property type="protein sequence ID" value="KAL3826914.1"/>
    <property type="molecule type" value="Genomic_DNA"/>
</dbReference>
<protein>
    <recommendedName>
        <fullName evidence="9">Fungal lipase-type domain-containing protein</fullName>
    </recommendedName>
</protein>
<feature type="region of interest" description="Disordered" evidence="8">
    <location>
        <begin position="1"/>
        <end position="92"/>
    </location>
</feature>
<feature type="compositionally biased region" description="Polar residues" evidence="8">
    <location>
        <begin position="18"/>
        <end position="32"/>
    </location>
</feature>
<keyword evidence="11" id="KW-1185">Reference proteome</keyword>
<dbReference type="PANTHER" id="PTHR31403:SF7">
    <property type="entry name" value="PHOSPHOLIPASE A1-IGAMMA3, CHLOROPLASTIC"/>
    <property type="match status" value="1"/>
</dbReference>
<comment type="caution">
    <text evidence="10">The sequence shown here is derived from an EMBL/GenBank/DDBJ whole genome shotgun (WGS) entry which is preliminary data.</text>
</comment>
<organism evidence="10 11">
    <name type="scientific">Cyclostephanos tholiformis</name>
    <dbReference type="NCBI Taxonomy" id="382380"/>
    <lineage>
        <taxon>Eukaryota</taxon>
        <taxon>Sar</taxon>
        <taxon>Stramenopiles</taxon>
        <taxon>Ochrophyta</taxon>
        <taxon>Bacillariophyta</taxon>
        <taxon>Coscinodiscophyceae</taxon>
        <taxon>Thalassiosirophycidae</taxon>
        <taxon>Stephanodiscales</taxon>
        <taxon>Stephanodiscaceae</taxon>
        <taxon>Cyclostephanos</taxon>
    </lineage>
</organism>
<dbReference type="GO" id="GO:0004620">
    <property type="term" value="F:phospholipase activity"/>
    <property type="evidence" value="ECO:0007669"/>
    <property type="project" value="UniProtKB-ARBA"/>
</dbReference>
<keyword evidence="6" id="KW-0442">Lipid degradation</keyword>
<keyword evidence="3" id="KW-0934">Plastid</keyword>
<feature type="compositionally biased region" description="Low complexity" evidence="8">
    <location>
        <begin position="83"/>
        <end position="92"/>
    </location>
</feature>
<dbReference type="CDD" id="cd00519">
    <property type="entry name" value="Lipase_3"/>
    <property type="match status" value="1"/>
</dbReference>
<dbReference type="PANTHER" id="PTHR31403">
    <property type="entry name" value="PHOSPHOLIPASE A1-IBETA2, CHLOROPLASTIC"/>
    <property type="match status" value="1"/>
</dbReference>
<dbReference type="Pfam" id="PF01764">
    <property type="entry name" value="Lipase_3"/>
    <property type="match status" value="1"/>
</dbReference>
<feature type="domain" description="Fungal lipase-type" evidence="9">
    <location>
        <begin position="311"/>
        <end position="427"/>
    </location>
</feature>
<evidence type="ECO:0000313" key="11">
    <source>
        <dbReference type="Proteomes" id="UP001530377"/>
    </source>
</evidence>
<evidence type="ECO:0000256" key="2">
    <source>
        <dbReference type="ARBA" id="ARBA00022528"/>
    </source>
</evidence>
<dbReference type="Gene3D" id="3.40.50.1820">
    <property type="entry name" value="alpha/beta hydrolase"/>
    <property type="match status" value="1"/>
</dbReference>